<keyword evidence="3" id="KW-1185">Reference proteome</keyword>
<organism evidence="2 3">
    <name type="scientific">Morchella conica CCBAS932</name>
    <dbReference type="NCBI Taxonomy" id="1392247"/>
    <lineage>
        <taxon>Eukaryota</taxon>
        <taxon>Fungi</taxon>
        <taxon>Dikarya</taxon>
        <taxon>Ascomycota</taxon>
        <taxon>Pezizomycotina</taxon>
        <taxon>Pezizomycetes</taxon>
        <taxon>Pezizales</taxon>
        <taxon>Morchellaceae</taxon>
        <taxon>Morchella</taxon>
    </lineage>
</organism>
<feature type="compositionally biased region" description="Polar residues" evidence="1">
    <location>
        <begin position="90"/>
        <end position="103"/>
    </location>
</feature>
<dbReference type="AlphaFoldDB" id="A0A3N4LDE2"/>
<protein>
    <submittedName>
        <fullName evidence="2">Uncharacterized protein</fullName>
    </submittedName>
</protein>
<feature type="compositionally biased region" description="Basic and acidic residues" evidence="1">
    <location>
        <begin position="71"/>
        <end position="88"/>
    </location>
</feature>
<dbReference type="InParanoid" id="A0A3N4LDE2"/>
<evidence type="ECO:0000256" key="1">
    <source>
        <dbReference type="SAM" id="MobiDB-lite"/>
    </source>
</evidence>
<dbReference type="EMBL" id="ML119110">
    <property type="protein sequence ID" value="RPB15995.1"/>
    <property type="molecule type" value="Genomic_DNA"/>
</dbReference>
<evidence type="ECO:0000313" key="3">
    <source>
        <dbReference type="Proteomes" id="UP000277580"/>
    </source>
</evidence>
<reference evidence="2 3" key="1">
    <citation type="journal article" date="2018" name="Nat. Ecol. Evol.">
        <title>Pezizomycetes genomes reveal the molecular basis of ectomycorrhizal truffle lifestyle.</title>
        <authorList>
            <person name="Murat C."/>
            <person name="Payen T."/>
            <person name="Noel B."/>
            <person name="Kuo A."/>
            <person name="Morin E."/>
            <person name="Chen J."/>
            <person name="Kohler A."/>
            <person name="Krizsan K."/>
            <person name="Balestrini R."/>
            <person name="Da Silva C."/>
            <person name="Montanini B."/>
            <person name="Hainaut M."/>
            <person name="Levati E."/>
            <person name="Barry K.W."/>
            <person name="Belfiori B."/>
            <person name="Cichocki N."/>
            <person name="Clum A."/>
            <person name="Dockter R.B."/>
            <person name="Fauchery L."/>
            <person name="Guy J."/>
            <person name="Iotti M."/>
            <person name="Le Tacon F."/>
            <person name="Lindquist E.A."/>
            <person name="Lipzen A."/>
            <person name="Malagnac F."/>
            <person name="Mello A."/>
            <person name="Molinier V."/>
            <person name="Miyauchi S."/>
            <person name="Poulain J."/>
            <person name="Riccioni C."/>
            <person name="Rubini A."/>
            <person name="Sitrit Y."/>
            <person name="Splivallo R."/>
            <person name="Traeger S."/>
            <person name="Wang M."/>
            <person name="Zifcakova L."/>
            <person name="Wipf D."/>
            <person name="Zambonelli A."/>
            <person name="Paolocci F."/>
            <person name="Nowrousian M."/>
            <person name="Ottonello S."/>
            <person name="Baldrian P."/>
            <person name="Spatafora J.W."/>
            <person name="Henrissat B."/>
            <person name="Nagy L.G."/>
            <person name="Aury J.M."/>
            <person name="Wincker P."/>
            <person name="Grigoriev I.V."/>
            <person name="Bonfante P."/>
            <person name="Martin F.M."/>
        </authorList>
    </citation>
    <scope>NUCLEOTIDE SEQUENCE [LARGE SCALE GENOMIC DNA]</scope>
    <source>
        <strain evidence="2 3">CCBAS932</strain>
    </source>
</reference>
<sequence length="226" mass="25003">MRTGYTDEVSIKDHILNALHRDWYREWAKVLDQPKQITDWLTGLRSLGHKLEQLHKLEQAREKAPTTGEPSKPDSRNRDKGKGRERNGNRKVTGSTPRPSNDSGKARPRFDFIKDKSTALAGVSPDLRTRRFEGNLCTRCGASGHKWTFCQAAKPVGDGTPEKKIAGAKRKRGFEDSGSKKRVVVLSAPVEPIPEPSVAAAPLSFDGVTMNIVDSGPESDVDLDVY</sequence>
<dbReference type="Proteomes" id="UP000277580">
    <property type="component" value="Unassembled WGS sequence"/>
</dbReference>
<evidence type="ECO:0000313" key="2">
    <source>
        <dbReference type="EMBL" id="RPB15995.1"/>
    </source>
</evidence>
<feature type="region of interest" description="Disordered" evidence="1">
    <location>
        <begin position="59"/>
        <end position="111"/>
    </location>
</feature>
<proteinExistence type="predicted"/>
<dbReference type="OrthoDB" id="5508238at2759"/>
<name>A0A3N4LDE2_9PEZI</name>
<gene>
    <name evidence="2" type="ORF">P167DRAFT_542266</name>
</gene>
<accession>A0A3N4LDE2</accession>